<keyword evidence="5" id="KW-0653">Protein transport</keyword>
<dbReference type="InterPro" id="IPR003369">
    <property type="entry name" value="TatA/B/E"/>
</dbReference>
<keyword evidence="9" id="KW-0175">Coiled coil</keyword>
<dbReference type="PANTHER" id="PTHR33162:SF1">
    <property type="entry name" value="SEC-INDEPENDENT PROTEIN TRANSLOCASE PROTEIN TATA, CHLOROPLASTIC"/>
    <property type="match status" value="1"/>
</dbReference>
<feature type="transmembrane region" description="Helical" evidence="11">
    <location>
        <begin position="6"/>
        <end position="23"/>
    </location>
</feature>
<evidence type="ECO:0000256" key="10">
    <source>
        <dbReference type="SAM" id="MobiDB-lite"/>
    </source>
</evidence>
<keyword evidence="4 11" id="KW-0812">Transmembrane</keyword>
<gene>
    <name evidence="12" type="ORF">LCGC14_1433960</name>
</gene>
<keyword evidence="8 11" id="KW-0472">Membrane</keyword>
<dbReference type="Gene3D" id="1.20.5.3310">
    <property type="match status" value="1"/>
</dbReference>
<dbReference type="PANTHER" id="PTHR33162">
    <property type="entry name" value="SEC-INDEPENDENT PROTEIN TRANSLOCASE PROTEIN TATA, CHLOROPLASTIC"/>
    <property type="match status" value="1"/>
</dbReference>
<evidence type="ECO:0000256" key="7">
    <source>
        <dbReference type="ARBA" id="ARBA00023010"/>
    </source>
</evidence>
<keyword evidence="2" id="KW-0813">Transport</keyword>
<evidence type="ECO:0000313" key="12">
    <source>
        <dbReference type="EMBL" id="KKM71112.1"/>
    </source>
</evidence>
<dbReference type="GO" id="GO:0043953">
    <property type="term" value="P:protein transport by the Tat complex"/>
    <property type="evidence" value="ECO:0007669"/>
    <property type="project" value="InterPro"/>
</dbReference>
<feature type="coiled-coil region" evidence="9">
    <location>
        <begin position="49"/>
        <end position="87"/>
    </location>
</feature>
<dbReference type="InterPro" id="IPR018448">
    <property type="entry name" value="TatB"/>
</dbReference>
<protein>
    <recommendedName>
        <fullName evidence="13">Sec-independent protein translocase protein TatB homolog</fullName>
    </recommendedName>
</protein>
<feature type="region of interest" description="Disordered" evidence="10">
    <location>
        <begin position="95"/>
        <end position="124"/>
    </location>
</feature>
<comment type="caution">
    <text evidence="12">The sequence shown here is derived from an EMBL/GenBank/DDBJ whole genome shotgun (WGS) entry which is preliminary data.</text>
</comment>
<dbReference type="EMBL" id="LAZR01009697">
    <property type="protein sequence ID" value="KKM71112.1"/>
    <property type="molecule type" value="Genomic_DNA"/>
</dbReference>
<evidence type="ECO:0000256" key="11">
    <source>
        <dbReference type="SAM" id="Phobius"/>
    </source>
</evidence>
<reference evidence="12" key="1">
    <citation type="journal article" date="2015" name="Nature">
        <title>Complex archaea that bridge the gap between prokaryotes and eukaryotes.</title>
        <authorList>
            <person name="Spang A."/>
            <person name="Saw J.H."/>
            <person name="Jorgensen S.L."/>
            <person name="Zaremba-Niedzwiedzka K."/>
            <person name="Martijn J."/>
            <person name="Lind A.E."/>
            <person name="van Eijk R."/>
            <person name="Schleper C."/>
            <person name="Guy L."/>
            <person name="Ettema T.J."/>
        </authorList>
    </citation>
    <scope>NUCLEOTIDE SEQUENCE</scope>
</reference>
<keyword evidence="7" id="KW-0811">Translocation</keyword>
<keyword evidence="6 11" id="KW-1133">Transmembrane helix</keyword>
<dbReference type="Pfam" id="PF02416">
    <property type="entry name" value="TatA_B_E"/>
    <property type="match status" value="1"/>
</dbReference>
<accession>A0A0F9MPN7</accession>
<keyword evidence="3" id="KW-1003">Cell membrane</keyword>
<organism evidence="12">
    <name type="scientific">marine sediment metagenome</name>
    <dbReference type="NCBI Taxonomy" id="412755"/>
    <lineage>
        <taxon>unclassified sequences</taxon>
        <taxon>metagenomes</taxon>
        <taxon>ecological metagenomes</taxon>
    </lineage>
</organism>
<evidence type="ECO:0000256" key="4">
    <source>
        <dbReference type="ARBA" id="ARBA00022692"/>
    </source>
</evidence>
<dbReference type="AlphaFoldDB" id="A0A0F9MPN7"/>
<proteinExistence type="inferred from homology"/>
<evidence type="ECO:0000256" key="2">
    <source>
        <dbReference type="ARBA" id="ARBA00022448"/>
    </source>
</evidence>
<evidence type="ECO:0000256" key="1">
    <source>
        <dbReference type="ARBA" id="ARBA00004167"/>
    </source>
</evidence>
<evidence type="ECO:0000256" key="6">
    <source>
        <dbReference type="ARBA" id="ARBA00022989"/>
    </source>
</evidence>
<evidence type="ECO:0000256" key="3">
    <source>
        <dbReference type="ARBA" id="ARBA00022475"/>
    </source>
</evidence>
<dbReference type="NCBIfam" id="TIGR01410">
    <property type="entry name" value="tatB"/>
    <property type="match status" value="1"/>
</dbReference>
<sequence>MDVLGIGLPEIILVLVVAVIVVGPKRLPEFAAQIARVIRQMRGYATDVTTQMRSELDELTREYEQIRKDLEEVRETAVKDVDSITREVDRTVREVPAIIESSAEPAPEKRPPANGQETSSDDGS</sequence>
<evidence type="ECO:0000256" key="5">
    <source>
        <dbReference type="ARBA" id="ARBA00022927"/>
    </source>
</evidence>
<evidence type="ECO:0008006" key="13">
    <source>
        <dbReference type="Google" id="ProtNLM"/>
    </source>
</evidence>
<dbReference type="GO" id="GO:0008320">
    <property type="term" value="F:protein transmembrane transporter activity"/>
    <property type="evidence" value="ECO:0007669"/>
    <property type="project" value="InterPro"/>
</dbReference>
<evidence type="ECO:0000256" key="8">
    <source>
        <dbReference type="ARBA" id="ARBA00023136"/>
    </source>
</evidence>
<dbReference type="GO" id="GO:0016020">
    <property type="term" value="C:membrane"/>
    <property type="evidence" value="ECO:0007669"/>
    <property type="project" value="UniProtKB-SubCell"/>
</dbReference>
<comment type="subcellular location">
    <subcellularLocation>
        <location evidence="1">Membrane</location>
        <topology evidence="1">Single-pass membrane protein</topology>
    </subcellularLocation>
</comment>
<dbReference type="PRINTS" id="PR01506">
    <property type="entry name" value="TATBPROTEIN"/>
</dbReference>
<evidence type="ECO:0000256" key="9">
    <source>
        <dbReference type="SAM" id="Coils"/>
    </source>
</evidence>
<dbReference type="HAMAP" id="MF_00237">
    <property type="entry name" value="TatB"/>
    <property type="match status" value="1"/>
</dbReference>
<name>A0A0F9MPN7_9ZZZZ</name>